<name>A0A934R885_9BACT</name>
<gene>
    <name evidence="11" type="ORF">JIN81_03665</name>
</gene>
<keyword evidence="7 10" id="KW-0812">Transmembrane</keyword>
<dbReference type="PANTHER" id="PTHR36122:SF2">
    <property type="entry name" value="NICOTINAMIDE RIBOSIDE TRANSPORTER PNUC"/>
    <property type="match status" value="1"/>
</dbReference>
<evidence type="ECO:0000256" key="3">
    <source>
        <dbReference type="ARBA" id="ARBA00006669"/>
    </source>
</evidence>
<comment type="similarity">
    <text evidence="3">Belongs to the nicotinamide ribonucleoside (NR) uptake permease (TC 4.B.1) family.</text>
</comment>
<evidence type="ECO:0000256" key="9">
    <source>
        <dbReference type="ARBA" id="ARBA00023136"/>
    </source>
</evidence>
<evidence type="ECO:0000256" key="4">
    <source>
        <dbReference type="ARBA" id="ARBA00017522"/>
    </source>
</evidence>
<feature type="transmembrane region" description="Helical" evidence="10">
    <location>
        <begin position="89"/>
        <end position="107"/>
    </location>
</feature>
<evidence type="ECO:0000256" key="5">
    <source>
        <dbReference type="ARBA" id="ARBA00022448"/>
    </source>
</evidence>
<evidence type="ECO:0000256" key="7">
    <source>
        <dbReference type="ARBA" id="ARBA00022692"/>
    </source>
</evidence>
<feature type="transmembrane region" description="Helical" evidence="10">
    <location>
        <begin position="26"/>
        <end position="45"/>
    </location>
</feature>
<evidence type="ECO:0000313" key="11">
    <source>
        <dbReference type="EMBL" id="MBK1826102.1"/>
    </source>
</evidence>
<keyword evidence="6" id="KW-1003">Cell membrane</keyword>
<organism evidence="11 12">
    <name type="scientific">Haloferula rosea</name>
    <dbReference type="NCBI Taxonomy" id="490093"/>
    <lineage>
        <taxon>Bacteria</taxon>
        <taxon>Pseudomonadati</taxon>
        <taxon>Verrucomicrobiota</taxon>
        <taxon>Verrucomicrobiia</taxon>
        <taxon>Verrucomicrobiales</taxon>
        <taxon>Verrucomicrobiaceae</taxon>
        <taxon>Haloferula</taxon>
    </lineage>
</organism>
<dbReference type="Pfam" id="PF04973">
    <property type="entry name" value="NMN_transporter"/>
    <property type="match status" value="1"/>
</dbReference>
<feature type="transmembrane region" description="Helical" evidence="10">
    <location>
        <begin position="51"/>
        <end position="69"/>
    </location>
</feature>
<reference evidence="11" key="1">
    <citation type="submission" date="2021-01" db="EMBL/GenBank/DDBJ databases">
        <title>Modified the classification status of verrucomicrobia.</title>
        <authorList>
            <person name="Feng X."/>
        </authorList>
    </citation>
    <scope>NUCLEOTIDE SEQUENCE</scope>
    <source>
        <strain evidence="11">KCTC 22201</strain>
    </source>
</reference>
<keyword evidence="5" id="KW-0813">Transport</keyword>
<dbReference type="PANTHER" id="PTHR36122">
    <property type="entry name" value="NICOTINAMIDE RIBOSIDE TRANSPORTER PNUC"/>
    <property type="match status" value="1"/>
</dbReference>
<comment type="caution">
    <text evidence="11">The sequence shown here is derived from an EMBL/GenBank/DDBJ whole genome shotgun (WGS) entry which is preliminary data.</text>
</comment>
<sequence length="195" mass="22187">MLLGLEIAATIFGLLCVWLTVRQNIWCWPTGLVQVLLFIVIFFQVKLYSDLILHVVYIGMQIFGWWFWLHGGKDRQEAEITTQRETVRIAWLLATIVGAALWGAGMAHWTDAAAPYGDAFTTVASLCAQWMLARKQLESWYYWIAVDIAAIGIYFSKGLYVTTGLYAVFLVLAICGLHAWKRIRSETMQETRSEG</sequence>
<evidence type="ECO:0000256" key="2">
    <source>
        <dbReference type="ARBA" id="ARBA00004651"/>
    </source>
</evidence>
<evidence type="ECO:0000313" key="12">
    <source>
        <dbReference type="Proteomes" id="UP000658278"/>
    </source>
</evidence>
<dbReference type="GO" id="GO:0034257">
    <property type="term" value="F:nicotinamide riboside transmembrane transporter activity"/>
    <property type="evidence" value="ECO:0007669"/>
    <property type="project" value="InterPro"/>
</dbReference>
<protein>
    <recommendedName>
        <fullName evidence="4">Nicotinamide riboside transporter PnuC</fullName>
    </recommendedName>
</protein>
<evidence type="ECO:0000256" key="8">
    <source>
        <dbReference type="ARBA" id="ARBA00022989"/>
    </source>
</evidence>
<dbReference type="GO" id="GO:0005886">
    <property type="term" value="C:plasma membrane"/>
    <property type="evidence" value="ECO:0007669"/>
    <property type="project" value="UniProtKB-SubCell"/>
</dbReference>
<comment type="function">
    <text evidence="1">Required for nicotinamide riboside transport across the inner membrane.</text>
</comment>
<keyword evidence="8 10" id="KW-1133">Transmembrane helix</keyword>
<evidence type="ECO:0000256" key="6">
    <source>
        <dbReference type="ARBA" id="ARBA00022475"/>
    </source>
</evidence>
<evidence type="ECO:0000256" key="1">
    <source>
        <dbReference type="ARBA" id="ARBA00002672"/>
    </source>
</evidence>
<comment type="subcellular location">
    <subcellularLocation>
        <location evidence="2">Cell membrane</location>
        <topology evidence="2">Multi-pass membrane protein</topology>
    </subcellularLocation>
</comment>
<dbReference type="InterPro" id="IPR006419">
    <property type="entry name" value="NMN_transpt_PnuC"/>
</dbReference>
<proteinExistence type="inferred from homology"/>
<evidence type="ECO:0000256" key="10">
    <source>
        <dbReference type="SAM" id="Phobius"/>
    </source>
</evidence>
<feature type="transmembrane region" description="Helical" evidence="10">
    <location>
        <begin position="6"/>
        <end position="21"/>
    </location>
</feature>
<dbReference type="RefSeq" id="WP_200276464.1">
    <property type="nucleotide sequence ID" value="NZ_JAENII010000002.1"/>
</dbReference>
<dbReference type="Proteomes" id="UP000658278">
    <property type="component" value="Unassembled WGS sequence"/>
</dbReference>
<dbReference type="EMBL" id="JAENII010000002">
    <property type="protein sequence ID" value="MBK1826102.1"/>
    <property type="molecule type" value="Genomic_DNA"/>
</dbReference>
<keyword evidence="12" id="KW-1185">Reference proteome</keyword>
<accession>A0A934R885</accession>
<feature type="transmembrane region" description="Helical" evidence="10">
    <location>
        <begin position="163"/>
        <end position="180"/>
    </location>
</feature>
<dbReference type="NCBIfam" id="TIGR01528">
    <property type="entry name" value="NMN_trans_PnuC"/>
    <property type="match status" value="1"/>
</dbReference>
<dbReference type="AlphaFoldDB" id="A0A934R885"/>
<keyword evidence="9 10" id="KW-0472">Membrane</keyword>